<proteinExistence type="predicted"/>
<dbReference type="RefSeq" id="WP_344272884.1">
    <property type="nucleotide sequence ID" value="NZ_BAAAHV010000011.1"/>
</dbReference>
<evidence type="ECO:0000313" key="4">
    <source>
        <dbReference type="EMBL" id="MFD2481771.1"/>
    </source>
</evidence>
<comment type="caution">
    <text evidence="4">The sequence shown here is derived from an EMBL/GenBank/DDBJ whole genome shotgun (WGS) entry which is preliminary data.</text>
</comment>
<feature type="domain" description="L-Lysine epsilon oxidase N-terminal" evidence="2">
    <location>
        <begin position="15"/>
        <end position="246"/>
    </location>
</feature>
<dbReference type="Proteomes" id="UP001597542">
    <property type="component" value="Unassembled WGS sequence"/>
</dbReference>
<feature type="compositionally biased region" description="Basic and acidic residues" evidence="1">
    <location>
        <begin position="163"/>
        <end position="174"/>
    </location>
</feature>
<keyword evidence="5" id="KW-1185">Reference proteome</keyword>
<name>A0ABW5HXN5_9PSEU</name>
<protein>
    <submittedName>
        <fullName evidence="4">LodA/GoxA family CTQ-dependent oxidase</fullName>
    </submittedName>
</protein>
<evidence type="ECO:0000259" key="3">
    <source>
        <dbReference type="Pfam" id="PF18417"/>
    </source>
</evidence>
<dbReference type="EMBL" id="JBHUKQ010000010">
    <property type="protein sequence ID" value="MFD2481771.1"/>
    <property type="molecule type" value="Genomic_DNA"/>
</dbReference>
<dbReference type="InterPro" id="IPR041168">
    <property type="entry name" value="LodA_N"/>
</dbReference>
<evidence type="ECO:0000256" key="1">
    <source>
        <dbReference type="SAM" id="MobiDB-lite"/>
    </source>
</evidence>
<accession>A0ABW5HXN5</accession>
<dbReference type="InterPro" id="IPR041173">
    <property type="entry name" value="LodA_C"/>
</dbReference>
<reference evidence="5" key="1">
    <citation type="journal article" date="2019" name="Int. J. Syst. Evol. Microbiol.">
        <title>The Global Catalogue of Microorganisms (GCM) 10K type strain sequencing project: providing services to taxonomists for standard genome sequencing and annotation.</title>
        <authorList>
            <consortium name="The Broad Institute Genomics Platform"/>
            <consortium name="The Broad Institute Genome Sequencing Center for Infectious Disease"/>
            <person name="Wu L."/>
            <person name="Ma J."/>
        </authorList>
    </citation>
    <scope>NUCLEOTIDE SEQUENCE [LARGE SCALE GENOMIC DNA]</scope>
    <source>
        <strain evidence="5">CGMCC 4.7638</strain>
    </source>
</reference>
<evidence type="ECO:0000259" key="2">
    <source>
        <dbReference type="Pfam" id="PF17990"/>
    </source>
</evidence>
<evidence type="ECO:0000313" key="5">
    <source>
        <dbReference type="Proteomes" id="UP001597542"/>
    </source>
</evidence>
<feature type="region of interest" description="Disordered" evidence="1">
    <location>
        <begin position="151"/>
        <end position="187"/>
    </location>
</feature>
<feature type="domain" description="L-lysine epsilon oxidase C-terminal" evidence="3">
    <location>
        <begin position="401"/>
        <end position="528"/>
    </location>
</feature>
<gene>
    <name evidence="4" type="ORF">ACFSUT_15915</name>
</gene>
<organism evidence="4 5">
    <name type="scientific">Amycolatopsis albidoflavus</name>
    <dbReference type="NCBI Taxonomy" id="102226"/>
    <lineage>
        <taxon>Bacteria</taxon>
        <taxon>Bacillati</taxon>
        <taxon>Actinomycetota</taxon>
        <taxon>Actinomycetes</taxon>
        <taxon>Pseudonocardiales</taxon>
        <taxon>Pseudonocardiaceae</taxon>
        <taxon>Amycolatopsis</taxon>
    </lineage>
</organism>
<sequence>MSEALAQLARTVSIFPAIGVARLGNTGPGDSTEDYYLPPDGIGRLPRESEGDLPFEPAGFRDRHGRLRKQAATFALYAADRREPLATGTRLPLSDGSTATIVDIVWTAHLANKKPSWYQIQDRIGETGYPAGHPLRNEDVQGEARKKLIIDPGPRTVSGRGTRIGEFDRNDGRGRSTFPPDSPDPARQRITTLGRIAVRPDGSLLLLGGSGISYSTAAEPSIPDDDNNDGWWDDVSDGPVSATIVVRVLDQHGAVLGPDQEISLDDKAWAIVAPPAYAPEIVNLVTLYDTIFDMAVRFAGLRPDLYDNGQWQETYQPHYPTEIEPILRRAAVLPWVVAVPPKVHTFDLARLGAKDPRYDQIRRRLFEVLRPPTTPNTLASAKTGYRMMPYIVGEDAASDSQLTAKFHSLTATQYFLLSQWADGNFLTADQPPNPGSAAERRPGHHLTEAALGNCCGPPFAPGIEMSWLSRVPAVYSAPFRLRPVPHLPVEAGQLSLIADPARGLEPGDVTKYLSVPWQGDFNTCSVLKVDDHYLWWWPAHRPMFVYARRDKPGPADWNHVSWVGTVRDQTVKGYVAFADNLGMAQHWHELGFVARNTRLRPADDTQPPEPQYIEVRRTLPRPGYVLDDHNQPHA</sequence>
<dbReference type="Pfam" id="PF17990">
    <property type="entry name" value="LodA_N"/>
    <property type="match status" value="1"/>
</dbReference>
<dbReference type="Pfam" id="PF18417">
    <property type="entry name" value="LodA_C"/>
    <property type="match status" value="1"/>
</dbReference>